<reference evidence="10" key="1">
    <citation type="submission" date="2018-09" db="EMBL/GenBank/DDBJ databases">
        <authorList>
            <person name="Tuo L."/>
        </authorList>
    </citation>
    <scope>NUCLEOTIDE SEQUENCE [LARGE SCALE GENOMIC DNA]</scope>
    <source>
        <strain evidence="10">M2BS4Y-1</strain>
    </source>
</reference>
<organism evidence="9 10">
    <name type="scientific">Aureimonas flava</name>
    <dbReference type="NCBI Taxonomy" id="2320271"/>
    <lineage>
        <taxon>Bacteria</taxon>
        <taxon>Pseudomonadati</taxon>
        <taxon>Pseudomonadota</taxon>
        <taxon>Alphaproteobacteria</taxon>
        <taxon>Hyphomicrobiales</taxon>
        <taxon>Aurantimonadaceae</taxon>
        <taxon>Aureimonas</taxon>
    </lineage>
</organism>
<keyword evidence="5 7" id="KW-1133">Transmembrane helix</keyword>
<comment type="subcellular location">
    <subcellularLocation>
        <location evidence="1">Membrane</location>
        <topology evidence="1">Multi-pass membrane protein</topology>
    </subcellularLocation>
</comment>
<evidence type="ECO:0000256" key="1">
    <source>
        <dbReference type="ARBA" id="ARBA00004141"/>
    </source>
</evidence>
<dbReference type="GO" id="GO:0016020">
    <property type="term" value="C:membrane"/>
    <property type="evidence" value="ECO:0007669"/>
    <property type="project" value="UniProtKB-SubCell"/>
</dbReference>
<keyword evidence="10" id="KW-1185">Reference proteome</keyword>
<dbReference type="PANTHER" id="PTHR43867:SF2">
    <property type="entry name" value="CELLULOSE SYNTHASE CATALYTIC SUBUNIT A [UDP-FORMING]"/>
    <property type="match status" value="1"/>
</dbReference>
<evidence type="ECO:0000256" key="5">
    <source>
        <dbReference type="ARBA" id="ARBA00022989"/>
    </source>
</evidence>
<dbReference type="AlphaFoldDB" id="A0A3A1WPG5"/>
<dbReference type="Gene3D" id="3.90.550.10">
    <property type="entry name" value="Spore Coat Polysaccharide Biosynthesis Protein SpsA, Chain A"/>
    <property type="match status" value="1"/>
</dbReference>
<feature type="transmembrane region" description="Helical" evidence="7">
    <location>
        <begin position="416"/>
        <end position="441"/>
    </location>
</feature>
<comment type="caution">
    <text evidence="9">The sequence shown here is derived from an EMBL/GenBank/DDBJ whole genome shotgun (WGS) entry which is preliminary data.</text>
</comment>
<evidence type="ECO:0000256" key="3">
    <source>
        <dbReference type="ARBA" id="ARBA00022679"/>
    </source>
</evidence>
<evidence type="ECO:0000259" key="8">
    <source>
        <dbReference type="Pfam" id="PF13632"/>
    </source>
</evidence>
<feature type="transmembrane region" description="Helical" evidence="7">
    <location>
        <begin position="499"/>
        <end position="518"/>
    </location>
</feature>
<dbReference type="GO" id="GO:0016757">
    <property type="term" value="F:glycosyltransferase activity"/>
    <property type="evidence" value="ECO:0007669"/>
    <property type="project" value="UniProtKB-KW"/>
</dbReference>
<keyword evidence="6 7" id="KW-0472">Membrane</keyword>
<keyword evidence="4 7" id="KW-0812">Transmembrane</keyword>
<dbReference type="EMBL" id="QYRN01000008">
    <property type="protein sequence ID" value="RIX99201.1"/>
    <property type="molecule type" value="Genomic_DNA"/>
</dbReference>
<dbReference type="OrthoDB" id="7431422at2"/>
<dbReference type="Pfam" id="PF13632">
    <property type="entry name" value="Glyco_trans_2_3"/>
    <property type="match status" value="1"/>
</dbReference>
<evidence type="ECO:0000256" key="4">
    <source>
        <dbReference type="ARBA" id="ARBA00022692"/>
    </source>
</evidence>
<evidence type="ECO:0000256" key="6">
    <source>
        <dbReference type="ARBA" id="ARBA00023136"/>
    </source>
</evidence>
<evidence type="ECO:0000256" key="7">
    <source>
        <dbReference type="SAM" id="Phobius"/>
    </source>
</evidence>
<dbReference type="InterPro" id="IPR029044">
    <property type="entry name" value="Nucleotide-diphossugar_trans"/>
</dbReference>
<evidence type="ECO:0000313" key="10">
    <source>
        <dbReference type="Proteomes" id="UP000265750"/>
    </source>
</evidence>
<accession>A0A3A1WPG5</accession>
<evidence type="ECO:0000313" key="9">
    <source>
        <dbReference type="EMBL" id="RIX99201.1"/>
    </source>
</evidence>
<feature type="domain" description="Glycosyltransferase 2-like" evidence="8">
    <location>
        <begin position="256"/>
        <end position="445"/>
    </location>
</feature>
<dbReference type="PANTHER" id="PTHR43867">
    <property type="entry name" value="CELLULOSE SYNTHASE CATALYTIC SUBUNIT A [UDP-FORMING]"/>
    <property type="match status" value="1"/>
</dbReference>
<feature type="transmembrane region" description="Helical" evidence="7">
    <location>
        <begin position="461"/>
        <end position="487"/>
    </location>
</feature>
<name>A0A3A1WPG5_9HYPH</name>
<evidence type="ECO:0000256" key="2">
    <source>
        <dbReference type="ARBA" id="ARBA00022676"/>
    </source>
</evidence>
<dbReference type="RefSeq" id="WP_119541003.1">
    <property type="nucleotide sequence ID" value="NZ_QYRN01000008.1"/>
</dbReference>
<keyword evidence="2" id="KW-0328">Glycosyltransferase</keyword>
<proteinExistence type="predicted"/>
<gene>
    <name evidence="9" type="ORF">D3218_15645</name>
</gene>
<protein>
    <submittedName>
        <fullName evidence="9">Glycosyltransferase</fullName>
    </submittedName>
</protein>
<dbReference type="InterPro" id="IPR050321">
    <property type="entry name" value="Glycosyltr_2/OpgH_subfam"/>
</dbReference>
<keyword evidence="3 9" id="KW-0808">Transferase</keyword>
<sequence>MREPEYALCGADASRNAAVRTDEPFANALAGHGARALPAGSPPSPALEQALLRLGLDRGTFEAACREAERNGSSADEELIAAGLVDEAALARALGAVLGLCAEPIGPGASLLRDGRGAFDASERHAKTCDGAMRPRLFLAPRLERIGFLADRISRSPQLATTLRVTSLSEIAMARGAASGAERSTRARALAALDWPRSRLEVFFVCEANDPETIAAVERAIAGEPNFSVIATPRTAPTTKPKALNFALPLTRGEFVVLYDAEDRPDPGQLRAAHAAFRSAPVSLACVQAPLVIRNAADGWLETLFALEYAVLFRAILPWLARRGLPLPLGGTSNHFRRAALVEAGGWDSHNVAEDADLGIRLSRLGYRIGTIASPTSEIAPSRFLDWRNQRTRWIKGWCQTWLVHMRDPRLACRQLGLRAFLTFQILFGGMIAASLMHVVFAGHLLAATHAYLTTGEIHVAAGVLAAVDLLNIALAYTVFILTARLVASEAERPLLRRLWSLWFYWLIVSLAGLRAIGQLVHAPHMWEKTPHREPAGRA</sequence>
<dbReference type="InterPro" id="IPR001173">
    <property type="entry name" value="Glyco_trans_2-like"/>
</dbReference>
<dbReference type="Proteomes" id="UP000265750">
    <property type="component" value="Unassembled WGS sequence"/>
</dbReference>
<dbReference type="SUPFAM" id="SSF53448">
    <property type="entry name" value="Nucleotide-diphospho-sugar transferases"/>
    <property type="match status" value="1"/>
</dbReference>